<evidence type="ECO:0000313" key="2">
    <source>
        <dbReference type="Proteomes" id="UP000003295"/>
    </source>
</evidence>
<reference evidence="1 2" key="1">
    <citation type="submission" date="2009-04" db="EMBL/GenBank/DDBJ databases">
        <authorList>
            <person name="Weinstock G."/>
            <person name="Sodergren E."/>
            <person name="Clifton S."/>
            <person name="Fulton L."/>
            <person name="Fulton B."/>
            <person name="Courtney L."/>
            <person name="Fronick C."/>
            <person name="Harrison M."/>
            <person name="Strong C."/>
            <person name="Farmer C."/>
            <person name="Delahaunty K."/>
            <person name="Markovic C."/>
            <person name="Hall O."/>
            <person name="Minx P."/>
            <person name="Tomlinson C."/>
            <person name="Mitreva M."/>
            <person name="Nelson J."/>
            <person name="Hou S."/>
            <person name="Wollam A."/>
            <person name="Pepin K.H."/>
            <person name="Johnson M."/>
            <person name="Bhonagiri V."/>
            <person name="Nash W.E."/>
            <person name="Warren W."/>
            <person name="Chinwalla A."/>
            <person name="Mardis E.R."/>
            <person name="Wilson R.K."/>
        </authorList>
    </citation>
    <scope>NUCLEOTIDE SEQUENCE [LARGE SCALE GENOMIC DNA]</scope>
    <source>
        <strain evidence="1 2">DSM 13280</strain>
    </source>
</reference>
<name>C4FBE9_9ACTN</name>
<evidence type="ECO:0000313" key="1">
    <source>
        <dbReference type="EMBL" id="EEP43850.1"/>
    </source>
</evidence>
<dbReference type="Proteomes" id="UP000003295">
    <property type="component" value="Unassembled WGS sequence"/>
</dbReference>
<dbReference type="AlphaFoldDB" id="C4FBE9"/>
<sequence>MGIPFGRGARTFFRAHLFNRSHSPPKIRRLFALWADVIRQTGARPIRSGPHARHGS</sequence>
<dbReference type="STRING" id="521003.COLINT_03403"/>
<comment type="caution">
    <text evidence="1">The sequence shown here is derived from an EMBL/GenBank/DDBJ whole genome shotgun (WGS) entry which is preliminary data.</text>
</comment>
<gene>
    <name evidence="1" type="ORF">COLINT_03403</name>
</gene>
<organism evidence="1 2">
    <name type="scientific">Collinsella intestinalis DSM 13280</name>
    <dbReference type="NCBI Taxonomy" id="521003"/>
    <lineage>
        <taxon>Bacteria</taxon>
        <taxon>Bacillati</taxon>
        <taxon>Actinomycetota</taxon>
        <taxon>Coriobacteriia</taxon>
        <taxon>Coriobacteriales</taxon>
        <taxon>Coriobacteriaceae</taxon>
        <taxon>Collinsella</taxon>
    </lineage>
</organism>
<protein>
    <submittedName>
        <fullName evidence="1">Uncharacterized protein</fullName>
    </submittedName>
</protein>
<dbReference type="HOGENOM" id="CLU_3006410_0_0_11"/>
<proteinExistence type="predicted"/>
<accession>C4FBE9</accession>
<dbReference type="EMBL" id="ABXH02000034">
    <property type="protein sequence ID" value="EEP43850.1"/>
    <property type="molecule type" value="Genomic_DNA"/>
</dbReference>